<keyword evidence="11" id="KW-1185">Reference proteome</keyword>
<evidence type="ECO:0000256" key="4">
    <source>
        <dbReference type="ARBA" id="ARBA00022741"/>
    </source>
</evidence>
<evidence type="ECO:0000256" key="8">
    <source>
        <dbReference type="RuleBase" id="RU363066"/>
    </source>
</evidence>
<dbReference type="GO" id="GO:0046316">
    <property type="term" value="F:gluconokinase activity"/>
    <property type="evidence" value="ECO:0007669"/>
    <property type="project" value="UniProtKB-EC"/>
</dbReference>
<dbReference type="AlphaFoldDB" id="A0ABD0LQA3"/>
<evidence type="ECO:0000256" key="2">
    <source>
        <dbReference type="ARBA" id="ARBA00008420"/>
    </source>
</evidence>
<dbReference type="PANTHER" id="PTHR43442">
    <property type="entry name" value="GLUCONOKINASE-RELATED"/>
    <property type="match status" value="1"/>
</dbReference>
<name>A0ABD0LQA3_9CAEN</name>
<dbReference type="Proteomes" id="UP001519460">
    <property type="component" value="Unassembled WGS sequence"/>
</dbReference>
<dbReference type="InterPro" id="IPR031322">
    <property type="entry name" value="Shikimate/glucono_kinase"/>
</dbReference>
<dbReference type="NCBIfam" id="TIGR01313">
    <property type="entry name" value="therm_gnt_kin"/>
    <property type="match status" value="1"/>
</dbReference>
<evidence type="ECO:0000256" key="5">
    <source>
        <dbReference type="ARBA" id="ARBA00022777"/>
    </source>
</evidence>
<feature type="compositionally biased region" description="Polar residues" evidence="9">
    <location>
        <begin position="100"/>
        <end position="115"/>
    </location>
</feature>
<dbReference type="GO" id="GO:0005524">
    <property type="term" value="F:ATP binding"/>
    <property type="evidence" value="ECO:0007669"/>
    <property type="project" value="UniProtKB-KW"/>
</dbReference>
<keyword evidence="5 8" id="KW-0418">Kinase</keyword>
<dbReference type="PANTHER" id="PTHR43442:SF3">
    <property type="entry name" value="GLUCONOKINASE-RELATED"/>
    <property type="match status" value="1"/>
</dbReference>
<evidence type="ECO:0000256" key="6">
    <source>
        <dbReference type="ARBA" id="ARBA00022840"/>
    </source>
</evidence>
<evidence type="ECO:0000256" key="7">
    <source>
        <dbReference type="ARBA" id="ARBA00048090"/>
    </source>
</evidence>
<evidence type="ECO:0000313" key="11">
    <source>
        <dbReference type="Proteomes" id="UP001519460"/>
    </source>
</evidence>
<proteinExistence type="inferred from homology"/>
<dbReference type="EC" id="2.7.1.12" evidence="8"/>
<evidence type="ECO:0000313" key="10">
    <source>
        <dbReference type="EMBL" id="KAK7501638.1"/>
    </source>
</evidence>
<dbReference type="InterPro" id="IPR027417">
    <property type="entry name" value="P-loop_NTPase"/>
</dbReference>
<protein>
    <recommendedName>
        <fullName evidence="8">Gluconokinase</fullName>
        <ecNumber evidence="8">2.7.1.12</ecNumber>
    </recommendedName>
</protein>
<keyword evidence="6 8" id="KW-0067">ATP-binding</keyword>
<organism evidence="10 11">
    <name type="scientific">Batillaria attramentaria</name>
    <dbReference type="NCBI Taxonomy" id="370345"/>
    <lineage>
        <taxon>Eukaryota</taxon>
        <taxon>Metazoa</taxon>
        <taxon>Spiralia</taxon>
        <taxon>Lophotrochozoa</taxon>
        <taxon>Mollusca</taxon>
        <taxon>Gastropoda</taxon>
        <taxon>Caenogastropoda</taxon>
        <taxon>Sorbeoconcha</taxon>
        <taxon>Cerithioidea</taxon>
        <taxon>Batillariidae</taxon>
        <taxon>Batillaria</taxon>
    </lineage>
</organism>
<comment type="similarity">
    <text evidence="2 8">Belongs to the gluconokinase GntK/GntV family.</text>
</comment>
<comment type="catalytic activity">
    <reaction evidence="7 8">
        <text>D-gluconate + ATP = 6-phospho-D-gluconate + ADP + H(+)</text>
        <dbReference type="Rhea" id="RHEA:19433"/>
        <dbReference type="ChEBI" id="CHEBI:15378"/>
        <dbReference type="ChEBI" id="CHEBI:18391"/>
        <dbReference type="ChEBI" id="CHEBI:30616"/>
        <dbReference type="ChEBI" id="CHEBI:58759"/>
        <dbReference type="ChEBI" id="CHEBI:456216"/>
        <dbReference type="EC" id="2.7.1.12"/>
    </reaction>
</comment>
<dbReference type="Pfam" id="PF01202">
    <property type="entry name" value="SKI"/>
    <property type="match status" value="1"/>
</dbReference>
<evidence type="ECO:0000256" key="9">
    <source>
        <dbReference type="SAM" id="MobiDB-lite"/>
    </source>
</evidence>
<dbReference type="SUPFAM" id="SSF52540">
    <property type="entry name" value="P-loop containing nucleoside triphosphate hydrolases"/>
    <property type="match status" value="1"/>
</dbReference>
<accession>A0ABD0LQA3</accession>
<dbReference type="FunFam" id="3.40.50.300:FF:000522">
    <property type="entry name" value="Gluconokinase"/>
    <property type="match status" value="1"/>
</dbReference>
<dbReference type="EMBL" id="JACVVK020000030">
    <property type="protein sequence ID" value="KAK7501638.1"/>
    <property type="molecule type" value="Genomic_DNA"/>
</dbReference>
<keyword evidence="4 8" id="KW-0547">Nucleotide-binding</keyword>
<evidence type="ECO:0000256" key="3">
    <source>
        <dbReference type="ARBA" id="ARBA00022679"/>
    </source>
</evidence>
<evidence type="ECO:0000256" key="1">
    <source>
        <dbReference type="ARBA" id="ARBA00004875"/>
    </source>
</evidence>
<comment type="pathway">
    <text evidence="1 8">Carbohydrate acid metabolism; D-gluconate degradation.</text>
</comment>
<gene>
    <name evidence="10" type="ORF">BaRGS_00007069</name>
</gene>
<feature type="region of interest" description="Disordered" evidence="9">
    <location>
        <begin position="96"/>
        <end position="115"/>
    </location>
</feature>
<dbReference type="InterPro" id="IPR006001">
    <property type="entry name" value="Therm_gnt_kin"/>
</dbReference>
<reference evidence="10 11" key="1">
    <citation type="journal article" date="2023" name="Sci. Data">
        <title>Genome assembly of the Korean intertidal mud-creeper Batillaria attramentaria.</title>
        <authorList>
            <person name="Patra A.K."/>
            <person name="Ho P.T."/>
            <person name="Jun S."/>
            <person name="Lee S.J."/>
            <person name="Kim Y."/>
            <person name="Won Y.J."/>
        </authorList>
    </citation>
    <scope>NUCLEOTIDE SEQUENCE [LARGE SCALE GENOMIC DNA]</scope>
    <source>
        <strain evidence="10">Wonlab-2016</strain>
    </source>
</reference>
<comment type="caution">
    <text evidence="10">The sequence shown here is derived from an EMBL/GenBank/DDBJ whole genome shotgun (WGS) entry which is preliminary data.</text>
</comment>
<sequence length="303" mass="33817">MVVVILMGVCGCGKTTVGEALAARLGCLFSDADDFHSDENKLKMRSSIPLTDEDRLPWLRKIYEYIKSLDSKSQTCVVTCSALKKKYRDILRSGAAASIPQPNDPQQQTLQDNTVSSQPALQSSSIVFVHLKGSKQLLEERLAGRIGHFMPADLLTSQLATLEEPGVDENCLAVDIAVQMTASIATCCGRKVSRPKHLQDFALDDEYCDHNKLWKISCIIEVKDMARVEWAGWEGPAEWVSLRLNPELSRYLQQHKKGKQLKATELPVDPNMKDLPDEILVIRHAIFDALWGINKNVEGRFAP</sequence>
<keyword evidence="3 8" id="KW-0808">Transferase</keyword>
<dbReference type="Gene3D" id="3.40.50.300">
    <property type="entry name" value="P-loop containing nucleotide triphosphate hydrolases"/>
    <property type="match status" value="1"/>
</dbReference>
<dbReference type="CDD" id="cd02021">
    <property type="entry name" value="GntK"/>
    <property type="match status" value="1"/>
</dbReference>